<feature type="transmembrane region" description="Helical" evidence="3">
    <location>
        <begin position="319"/>
        <end position="338"/>
    </location>
</feature>
<reference evidence="5 6" key="1">
    <citation type="submission" date="2020-12" db="EMBL/GenBank/DDBJ databases">
        <title>Metabolic potential, ecology and presence of endohyphal bacteria is reflected in genomic diversity of Mucoromycotina.</title>
        <authorList>
            <person name="Muszewska A."/>
            <person name="Okrasinska A."/>
            <person name="Steczkiewicz K."/>
            <person name="Drgas O."/>
            <person name="Orlowska M."/>
            <person name="Perlinska-Lenart U."/>
            <person name="Aleksandrzak-Piekarczyk T."/>
            <person name="Szatraj K."/>
            <person name="Zielenkiewicz U."/>
            <person name="Pilsyk S."/>
            <person name="Malc E."/>
            <person name="Mieczkowski P."/>
            <person name="Kruszewska J.S."/>
            <person name="Biernat P."/>
            <person name="Pawlowska J."/>
        </authorList>
    </citation>
    <scope>NUCLEOTIDE SEQUENCE [LARGE SCALE GENOMIC DNA]</scope>
    <source>
        <strain evidence="5 6">CBS 142.35</strain>
    </source>
</reference>
<dbReference type="InterPro" id="IPR050327">
    <property type="entry name" value="Proton-linked_MCT"/>
</dbReference>
<feature type="transmembrane region" description="Helical" evidence="3">
    <location>
        <begin position="12"/>
        <end position="34"/>
    </location>
</feature>
<feature type="transmembrane region" description="Helical" evidence="3">
    <location>
        <begin position="350"/>
        <end position="371"/>
    </location>
</feature>
<feature type="transmembrane region" description="Helical" evidence="3">
    <location>
        <begin position="97"/>
        <end position="118"/>
    </location>
</feature>
<evidence type="ECO:0000256" key="2">
    <source>
        <dbReference type="ARBA" id="ARBA00006727"/>
    </source>
</evidence>
<dbReference type="InterPro" id="IPR036259">
    <property type="entry name" value="MFS_trans_sf"/>
</dbReference>
<keyword evidence="3" id="KW-0812">Transmembrane</keyword>
<feature type="transmembrane region" description="Helical" evidence="3">
    <location>
        <begin position="383"/>
        <end position="404"/>
    </location>
</feature>
<dbReference type="AlphaFoldDB" id="A0A8H7VTI9"/>
<dbReference type="InterPro" id="IPR011701">
    <property type="entry name" value="MFS"/>
</dbReference>
<feature type="transmembrane region" description="Helical" evidence="3">
    <location>
        <begin position="223"/>
        <end position="241"/>
    </location>
</feature>
<sequence>MFDNSKQAQFLVSFVGTICYFVSEIVTPLVQIVLECAGVRITLLIGTIMISTGLVTSGFATTVWHLYISQGICYGVGISMIYLAIMTVIPQWFPQRCSTATAISLSSIGLAGLVIPIIMYTSNSKLGGSWTFWILGIVYFGANILSCALIKEKSKNELTKGITNTSSNATLVANKEGFPFDNKNKKEDAGSSISSLYNTSSVIGENKKTEEQLKLSKSIVKELLVDINFLTFTGAAFLQVLSRNVPFFFLPSYATFVGLNATQGTSLISIACAASFGGRIVVGVLADRIGNLYIGAIFSIITGLSSLVIWMFAYSYPMLVVLAIIIGFSFDTYYILMPPTLLQILGRQKYTTGLSVLMVLTSPAILGPSLISAVDGALDCEQFLPHKIFSGVLPILSSVIMLILRLRIKRQQKIEY</sequence>
<organism evidence="5 6">
    <name type="scientific">Circinella minor</name>
    <dbReference type="NCBI Taxonomy" id="1195481"/>
    <lineage>
        <taxon>Eukaryota</taxon>
        <taxon>Fungi</taxon>
        <taxon>Fungi incertae sedis</taxon>
        <taxon>Mucoromycota</taxon>
        <taxon>Mucoromycotina</taxon>
        <taxon>Mucoromycetes</taxon>
        <taxon>Mucorales</taxon>
        <taxon>Lichtheimiaceae</taxon>
        <taxon>Circinella</taxon>
    </lineage>
</organism>
<dbReference type="Proteomes" id="UP000646827">
    <property type="component" value="Unassembled WGS sequence"/>
</dbReference>
<dbReference type="GO" id="GO:0022857">
    <property type="term" value="F:transmembrane transporter activity"/>
    <property type="evidence" value="ECO:0007669"/>
    <property type="project" value="InterPro"/>
</dbReference>
<gene>
    <name evidence="5" type="ORF">INT45_011040</name>
</gene>
<feature type="transmembrane region" description="Helical" evidence="3">
    <location>
        <begin position="261"/>
        <end position="285"/>
    </location>
</feature>
<proteinExistence type="inferred from homology"/>
<feature type="transmembrane region" description="Helical" evidence="3">
    <location>
        <begin position="66"/>
        <end position="85"/>
    </location>
</feature>
<dbReference type="SUPFAM" id="SSF103473">
    <property type="entry name" value="MFS general substrate transporter"/>
    <property type="match status" value="1"/>
</dbReference>
<keyword evidence="6" id="KW-1185">Reference proteome</keyword>
<evidence type="ECO:0000313" key="6">
    <source>
        <dbReference type="Proteomes" id="UP000646827"/>
    </source>
</evidence>
<dbReference type="EMBL" id="JAEPRB010000001">
    <property type="protein sequence ID" value="KAG2228248.1"/>
    <property type="molecule type" value="Genomic_DNA"/>
</dbReference>
<evidence type="ECO:0000256" key="3">
    <source>
        <dbReference type="SAM" id="Phobius"/>
    </source>
</evidence>
<comment type="caution">
    <text evidence="5">The sequence shown here is derived from an EMBL/GenBank/DDBJ whole genome shotgun (WGS) entry which is preliminary data.</text>
</comment>
<dbReference type="Gene3D" id="1.20.1250.20">
    <property type="entry name" value="MFS general substrate transporter like domains"/>
    <property type="match status" value="1"/>
</dbReference>
<feature type="transmembrane region" description="Helical" evidence="3">
    <location>
        <begin position="292"/>
        <end position="313"/>
    </location>
</feature>
<comment type="subcellular location">
    <subcellularLocation>
        <location evidence="1">Membrane</location>
        <topology evidence="1">Multi-pass membrane protein</topology>
    </subcellularLocation>
</comment>
<dbReference type="PANTHER" id="PTHR11360">
    <property type="entry name" value="MONOCARBOXYLATE TRANSPORTER"/>
    <property type="match status" value="1"/>
</dbReference>
<evidence type="ECO:0000256" key="1">
    <source>
        <dbReference type="ARBA" id="ARBA00004141"/>
    </source>
</evidence>
<evidence type="ECO:0000313" key="5">
    <source>
        <dbReference type="EMBL" id="KAG2228248.1"/>
    </source>
</evidence>
<keyword evidence="3" id="KW-1133">Transmembrane helix</keyword>
<comment type="similarity">
    <text evidence="2">Belongs to the major facilitator superfamily. Monocarboxylate porter (TC 2.A.1.13) family.</text>
</comment>
<dbReference type="PANTHER" id="PTHR11360:SF284">
    <property type="entry name" value="EG:103B4.3 PROTEIN-RELATED"/>
    <property type="match status" value="1"/>
</dbReference>
<evidence type="ECO:0000259" key="4">
    <source>
        <dbReference type="PROSITE" id="PS50850"/>
    </source>
</evidence>
<accession>A0A8H7VTI9</accession>
<dbReference type="PROSITE" id="PS50850">
    <property type="entry name" value="MFS"/>
    <property type="match status" value="1"/>
</dbReference>
<dbReference type="GO" id="GO:0016020">
    <property type="term" value="C:membrane"/>
    <property type="evidence" value="ECO:0007669"/>
    <property type="project" value="UniProtKB-SubCell"/>
</dbReference>
<dbReference type="InterPro" id="IPR020846">
    <property type="entry name" value="MFS_dom"/>
</dbReference>
<protein>
    <recommendedName>
        <fullName evidence="4">Major facilitator superfamily (MFS) profile domain-containing protein</fullName>
    </recommendedName>
</protein>
<keyword evidence="3" id="KW-0472">Membrane</keyword>
<feature type="transmembrane region" description="Helical" evidence="3">
    <location>
        <begin position="130"/>
        <end position="150"/>
    </location>
</feature>
<dbReference type="OrthoDB" id="6499973at2759"/>
<name>A0A8H7VTI9_9FUNG</name>
<feature type="transmembrane region" description="Helical" evidence="3">
    <location>
        <begin position="41"/>
        <end position="60"/>
    </location>
</feature>
<dbReference type="Pfam" id="PF07690">
    <property type="entry name" value="MFS_1"/>
    <property type="match status" value="1"/>
</dbReference>
<feature type="domain" description="Major facilitator superfamily (MFS) profile" evidence="4">
    <location>
        <begin position="1"/>
        <end position="409"/>
    </location>
</feature>